<protein>
    <submittedName>
        <fullName evidence="1">Uncharacterized protein</fullName>
    </submittedName>
</protein>
<proteinExistence type="predicted"/>
<name>A0ABR8LNK1_9ALTE</name>
<dbReference type="RefSeq" id="WP_191024566.1">
    <property type="nucleotide sequence ID" value="NZ_JABBXD010000004.1"/>
</dbReference>
<evidence type="ECO:0000313" key="1">
    <source>
        <dbReference type="EMBL" id="MBD3586002.1"/>
    </source>
</evidence>
<comment type="caution">
    <text evidence="1">The sequence shown here is derived from an EMBL/GenBank/DDBJ whole genome shotgun (WGS) entry which is preliminary data.</text>
</comment>
<dbReference type="EMBL" id="JABBXD010000004">
    <property type="protein sequence ID" value="MBD3586002.1"/>
    <property type="molecule type" value="Genomic_DNA"/>
</dbReference>
<dbReference type="Proteomes" id="UP000624419">
    <property type="component" value="Unassembled WGS sequence"/>
</dbReference>
<keyword evidence="2" id="KW-1185">Reference proteome</keyword>
<organism evidence="1 2">
    <name type="scientific">Salinimonas profundi</name>
    <dbReference type="NCBI Taxonomy" id="2729140"/>
    <lineage>
        <taxon>Bacteria</taxon>
        <taxon>Pseudomonadati</taxon>
        <taxon>Pseudomonadota</taxon>
        <taxon>Gammaproteobacteria</taxon>
        <taxon>Alteromonadales</taxon>
        <taxon>Alteromonadaceae</taxon>
        <taxon>Alteromonas/Salinimonas group</taxon>
        <taxon>Salinimonas</taxon>
    </lineage>
</organism>
<accession>A0ABR8LNK1</accession>
<evidence type="ECO:0000313" key="2">
    <source>
        <dbReference type="Proteomes" id="UP000624419"/>
    </source>
</evidence>
<gene>
    <name evidence="1" type="ORF">HHX48_09660</name>
</gene>
<sequence length="475" mass="53420">MFDEITASEIQNYFGLSGREREVLVETLINKRLISVDSAGLLKPSPLLAKQASNFNEGTSFIEYEERNESIIIDLLTYQLLRRRTLDQSRFGLPEITLDENAMPTKDDVCLHFSRQYRAHLEFTRSSLFEAQRTRLYKITSTAPDRIAQIPVDVDIQIGVSDQGQLKVYRTALEKIGETRSNTLSNALEAKVADYFATLKISESGMSFKGFCDFVEDDVLTKFIKNDEFDFASWLLARAERKTGYGSRDTTAMLGPIYLPENRTEIFDLIRASRRDWNPQEAKLAIWVSADVPLWAASAELLSEFSRKLEIELGESRTVRGTLTTVLPIDLDLSHAEKRNISERYKNRIPNGVGTASSPFMGKTEFFVIPGVLAVCQYHIQVSKNSGITVPIGHITTNCEKVDRIYTGIAESLINSDVVELWSRADKGAADLLFGAADTSGLTDVPHSEIKNENLSGRTNIKPTRRILSLKRKDL</sequence>
<reference evidence="1 2" key="1">
    <citation type="submission" date="2020-04" db="EMBL/GenBank/DDBJ databases">
        <title>Salinimonas sp. HHU 13199.</title>
        <authorList>
            <person name="Cui X."/>
            <person name="Zhang D."/>
        </authorList>
    </citation>
    <scope>NUCLEOTIDE SEQUENCE [LARGE SCALE GENOMIC DNA]</scope>
    <source>
        <strain evidence="1 2">HHU 13199</strain>
    </source>
</reference>